<keyword evidence="1 2" id="KW-0175">Coiled coil</keyword>
<feature type="compositionally biased region" description="Basic and acidic residues" evidence="3">
    <location>
        <begin position="309"/>
        <end position="336"/>
    </location>
</feature>
<dbReference type="PANTHER" id="PTHR18870:SF9">
    <property type="entry name" value="PROTEIN TAG-278-RELATED"/>
    <property type="match status" value="1"/>
</dbReference>
<keyword evidence="5" id="KW-1185">Reference proteome</keyword>
<dbReference type="OrthoDB" id="75801at2759"/>
<evidence type="ECO:0000256" key="3">
    <source>
        <dbReference type="SAM" id="MobiDB-lite"/>
    </source>
</evidence>
<dbReference type="EMBL" id="BSXT01004653">
    <property type="protein sequence ID" value="GMF58398.1"/>
    <property type="molecule type" value="Genomic_DNA"/>
</dbReference>
<evidence type="ECO:0000313" key="4">
    <source>
        <dbReference type="EMBL" id="GMF58398.1"/>
    </source>
</evidence>
<proteinExistence type="predicted"/>
<reference evidence="4" key="1">
    <citation type="submission" date="2023-04" db="EMBL/GenBank/DDBJ databases">
        <title>Phytophthora fragariaefolia NBRC 109709.</title>
        <authorList>
            <person name="Ichikawa N."/>
            <person name="Sato H."/>
            <person name="Tonouchi N."/>
        </authorList>
    </citation>
    <scope>NUCLEOTIDE SEQUENCE</scope>
    <source>
        <strain evidence="4">NBRC 109709</strain>
    </source>
</reference>
<feature type="coiled-coil region" evidence="2">
    <location>
        <begin position="483"/>
        <end position="517"/>
    </location>
</feature>
<dbReference type="PANTHER" id="PTHR18870">
    <property type="entry name" value="PROTEIN TAG-278-RELATED"/>
    <property type="match status" value="1"/>
</dbReference>
<evidence type="ECO:0000313" key="5">
    <source>
        <dbReference type="Proteomes" id="UP001165121"/>
    </source>
</evidence>
<feature type="compositionally biased region" description="Polar residues" evidence="3">
    <location>
        <begin position="634"/>
        <end position="644"/>
    </location>
</feature>
<sequence length="924" mass="105260">MLAEQLRAQDALKAELVSARRDWDRQSEEVAAQRERERLHAQVAAKTALDAMKHELVTKIEALLVDVEALRASETKLRDEKEAMVRNQLEAARATKQVELQLAKAQQDAHSVRRDASAHAEELQRMLAVRTGKIDELAQELTALKQTLQARDRALEQAHKQLEAAQMETLQQTASASEVAAHLRQQIREHELQLANGKSEALLAAQQLEAGRKQIDKLEQELAAALMAVANLQTEGANNSLNQAKLKKELERAQAEVKQTKLDNERALTLLRQTHESKLRELMNLHVHEMEAQRVATAKQLEELELRMKEASAKSTDERTAELQRDQQRALAEHESASNSAQTKLRSEIATLDIQVKALQAQLAAQAQQNADLEKKFADLKLQLENSAKEVCSLQLAKDALQSSTQKSQKERDEAYQKQVRELELQHASAIKVLTEEKNHQEQQHRIAILQLSQEHADTLRASTEQLETTRLEELAKQEKGMRELYEPQLAKLQEDIENLQRALGASTEEATEARRSMEETRLFEQEQLRSAIVGFAERVARERIHAQEMSRQELRSLRQDHSNRERELEKRLLDESKAQLNSLQSKADADFSRLISEHRQELQMSAQLHAETLQKQQESSNSAQERSILAERTNASKQMAELSSTKDRERSEALRDAQATHDKQYSDLRAELDSTKEALAKKTLDWASAMREGQNTSAALAAKTEEMTQKMAALEKSTREQVETLKLAAKREMDKLLEENLAETKQLSDQFEETRRAMSEKVAYLKTAIAEWQDKYARRESRPEDVARIVELERLVVEKDALVRRTLDEMAYFKRELLNREEMYNKTFARTPNVGMLQVLKPHVQLQHQMQMQQSLNQPVQILNPMHATPPPRSRGKSKSFEQQGELQRRRSERSGLSASPLSTAPSSANQKALPPLHNNQVS</sequence>
<gene>
    <name evidence="4" type="ORF">Pfra01_002506200</name>
</gene>
<dbReference type="Proteomes" id="UP001165121">
    <property type="component" value="Unassembled WGS sequence"/>
</dbReference>
<feature type="region of interest" description="Disordered" evidence="3">
    <location>
        <begin position="551"/>
        <end position="570"/>
    </location>
</feature>
<evidence type="ECO:0000256" key="1">
    <source>
        <dbReference type="ARBA" id="ARBA00023054"/>
    </source>
</evidence>
<name>A0A9W6YBV0_9STRA</name>
<dbReference type="AlphaFoldDB" id="A0A9W6YBV0"/>
<feature type="region of interest" description="Disordered" evidence="3">
    <location>
        <begin position="864"/>
        <end position="924"/>
    </location>
</feature>
<evidence type="ECO:0000256" key="2">
    <source>
        <dbReference type="SAM" id="Coils"/>
    </source>
</evidence>
<protein>
    <submittedName>
        <fullName evidence="4">Unnamed protein product</fullName>
    </submittedName>
</protein>
<feature type="region of interest" description="Disordered" evidence="3">
    <location>
        <begin position="632"/>
        <end position="662"/>
    </location>
</feature>
<organism evidence="4 5">
    <name type="scientific">Phytophthora fragariaefolia</name>
    <dbReference type="NCBI Taxonomy" id="1490495"/>
    <lineage>
        <taxon>Eukaryota</taxon>
        <taxon>Sar</taxon>
        <taxon>Stramenopiles</taxon>
        <taxon>Oomycota</taxon>
        <taxon>Peronosporomycetes</taxon>
        <taxon>Peronosporales</taxon>
        <taxon>Peronosporaceae</taxon>
        <taxon>Phytophthora</taxon>
    </lineage>
</organism>
<comment type="caution">
    <text evidence="4">The sequence shown here is derived from an EMBL/GenBank/DDBJ whole genome shotgun (WGS) entry which is preliminary data.</text>
</comment>
<accession>A0A9W6YBV0</accession>
<feature type="compositionally biased region" description="Low complexity" evidence="3">
    <location>
        <begin position="896"/>
        <end position="910"/>
    </location>
</feature>
<feature type="compositionally biased region" description="Basic and acidic residues" evidence="3">
    <location>
        <begin position="645"/>
        <end position="662"/>
    </location>
</feature>
<feature type="region of interest" description="Disordered" evidence="3">
    <location>
        <begin position="309"/>
        <end position="343"/>
    </location>
</feature>